<keyword evidence="5" id="KW-0175">Coiled coil</keyword>
<feature type="repeat" description="TPR" evidence="4">
    <location>
        <begin position="70"/>
        <end position="103"/>
    </location>
</feature>
<keyword evidence="1" id="KW-0808">Transferase</keyword>
<evidence type="ECO:0000256" key="5">
    <source>
        <dbReference type="SAM" id="Coils"/>
    </source>
</evidence>
<dbReference type="Proteomes" id="UP000433101">
    <property type="component" value="Unassembled WGS sequence"/>
</dbReference>
<keyword evidence="2" id="KW-0677">Repeat</keyword>
<protein>
    <submittedName>
        <fullName evidence="6">Tetratricopeptide repeat protein</fullName>
    </submittedName>
</protein>
<gene>
    <name evidence="6" type="ORF">GR183_00540</name>
</gene>
<name>A0A7X3S5P3_9HYPH</name>
<dbReference type="InterPro" id="IPR013105">
    <property type="entry name" value="TPR_2"/>
</dbReference>
<dbReference type="RefSeq" id="WP_160773638.1">
    <property type="nucleotide sequence ID" value="NZ_WUMV01000001.1"/>
</dbReference>
<sequence>MNPAAFDRALDLIEQRRYKEAEPILLDLHDRDPMNARINFSLGLVYDDADEVEMSLAHLRRAAEVARKKSIVFEELAQILIRAGEYEEALEAARKAVKLDPNIGNSYKALGDVYAKLQRPVLARQAYHKALKLEPEFSGAYLALFLLEKSLGDKEKAAEYLNKAKEIAPKNPNVLYQEAIAAKHKEKPEHLDTIEEVLSDEEKEYKRNQRANLHYGAAKIYDDLDQMDDAFRHFEAGRKFLYSPYNGKRRRWQIDAYKEFFNKEFFEARREVGFESAKPVFVFGMPRSGTTLTEQIIGRHPKAVGAGELTYFHSEMVKLRGEAKVTPDFFKNVLKMDPKAFRRAGKGYLSLLESIGGKASRVVDKMPHNFENLWMMALLFPNASFIHLNRNPIDNCISIYTTPLRDGHNYAISQKDLGEYFCMYRELMDHWAEVLPVNIRQQSYEAMVEDQERESRALIDHTGLPWDDACLEFYKGDRQVTTFSIDQVRRPIYKSSVNRWKRYESQVGELVEALGPYGPKRD</sequence>
<dbReference type="InterPro" id="IPR011990">
    <property type="entry name" value="TPR-like_helical_dom_sf"/>
</dbReference>
<dbReference type="SMART" id="SM00028">
    <property type="entry name" value="TPR"/>
    <property type="match status" value="5"/>
</dbReference>
<evidence type="ECO:0000256" key="3">
    <source>
        <dbReference type="ARBA" id="ARBA00022803"/>
    </source>
</evidence>
<proteinExistence type="predicted"/>
<dbReference type="InterPro" id="IPR019734">
    <property type="entry name" value="TPR_rpt"/>
</dbReference>
<dbReference type="PANTHER" id="PTHR12788">
    <property type="entry name" value="PROTEIN-TYROSINE SULFOTRANSFERASE 2"/>
    <property type="match status" value="1"/>
</dbReference>
<keyword evidence="7" id="KW-1185">Reference proteome</keyword>
<dbReference type="PROSITE" id="PS50005">
    <property type="entry name" value="TPR"/>
    <property type="match status" value="3"/>
</dbReference>
<evidence type="ECO:0000256" key="2">
    <source>
        <dbReference type="ARBA" id="ARBA00022737"/>
    </source>
</evidence>
<keyword evidence="3 4" id="KW-0802">TPR repeat</keyword>
<dbReference type="PROSITE" id="PS50293">
    <property type="entry name" value="TPR_REGION"/>
    <property type="match status" value="1"/>
</dbReference>
<evidence type="ECO:0000313" key="6">
    <source>
        <dbReference type="EMBL" id="MXN63377.1"/>
    </source>
</evidence>
<reference evidence="6 7" key="1">
    <citation type="submission" date="2019-12" db="EMBL/GenBank/DDBJ databases">
        <authorList>
            <person name="Li M."/>
        </authorList>
    </citation>
    <scope>NUCLEOTIDE SEQUENCE [LARGE SCALE GENOMIC DNA]</scope>
    <source>
        <strain evidence="6 7">GBMRC 2046</strain>
    </source>
</reference>
<dbReference type="SUPFAM" id="SSF48452">
    <property type="entry name" value="TPR-like"/>
    <property type="match status" value="1"/>
</dbReference>
<evidence type="ECO:0000256" key="4">
    <source>
        <dbReference type="PROSITE-ProRule" id="PRU00339"/>
    </source>
</evidence>
<dbReference type="InterPro" id="IPR027417">
    <property type="entry name" value="P-loop_NTPase"/>
</dbReference>
<dbReference type="Gene3D" id="1.25.40.10">
    <property type="entry name" value="Tetratricopeptide repeat domain"/>
    <property type="match status" value="1"/>
</dbReference>
<feature type="coiled-coil region" evidence="5">
    <location>
        <begin position="49"/>
        <end position="96"/>
    </location>
</feature>
<feature type="repeat" description="TPR" evidence="4">
    <location>
        <begin position="104"/>
        <end position="137"/>
    </location>
</feature>
<evidence type="ECO:0000256" key="1">
    <source>
        <dbReference type="ARBA" id="ARBA00022679"/>
    </source>
</evidence>
<organism evidence="6 7">
    <name type="scientific">Stappia sediminis</name>
    <dbReference type="NCBI Taxonomy" id="2692190"/>
    <lineage>
        <taxon>Bacteria</taxon>
        <taxon>Pseudomonadati</taxon>
        <taxon>Pseudomonadota</taxon>
        <taxon>Alphaproteobacteria</taxon>
        <taxon>Hyphomicrobiales</taxon>
        <taxon>Stappiaceae</taxon>
        <taxon>Stappia</taxon>
    </lineage>
</organism>
<dbReference type="SUPFAM" id="SSF52540">
    <property type="entry name" value="P-loop containing nucleoside triphosphate hydrolases"/>
    <property type="match status" value="1"/>
</dbReference>
<dbReference type="Pfam" id="PF07719">
    <property type="entry name" value="TPR_2"/>
    <property type="match status" value="1"/>
</dbReference>
<dbReference type="Pfam" id="PF13469">
    <property type="entry name" value="Sulfotransfer_3"/>
    <property type="match status" value="1"/>
</dbReference>
<accession>A0A7X3S5P3</accession>
<evidence type="ECO:0000313" key="7">
    <source>
        <dbReference type="Proteomes" id="UP000433101"/>
    </source>
</evidence>
<dbReference type="InterPro" id="IPR026634">
    <property type="entry name" value="TPST-like"/>
</dbReference>
<dbReference type="Gene3D" id="3.40.50.300">
    <property type="entry name" value="P-loop containing nucleotide triphosphate hydrolases"/>
    <property type="match status" value="1"/>
</dbReference>
<dbReference type="EMBL" id="WUMV01000001">
    <property type="protein sequence ID" value="MXN63377.1"/>
    <property type="molecule type" value="Genomic_DNA"/>
</dbReference>
<comment type="caution">
    <text evidence="6">The sequence shown here is derived from an EMBL/GenBank/DDBJ whole genome shotgun (WGS) entry which is preliminary data.</text>
</comment>
<dbReference type="Pfam" id="PF13432">
    <property type="entry name" value="TPR_16"/>
    <property type="match status" value="2"/>
</dbReference>
<feature type="repeat" description="TPR" evidence="4">
    <location>
        <begin position="138"/>
        <end position="171"/>
    </location>
</feature>
<dbReference type="GO" id="GO:0008476">
    <property type="term" value="F:protein-tyrosine sulfotransferase activity"/>
    <property type="evidence" value="ECO:0007669"/>
    <property type="project" value="InterPro"/>
</dbReference>
<dbReference type="PANTHER" id="PTHR12788:SF10">
    <property type="entry name" value="PROTEIN-TYROSINE SULFOTRANSFERASE"/>
    <property type="match status" value="1"/>
</dbReference>
<dbReference type="AlphaFoldDB" id="A0A7X3S5P3"/>